<dbReference type="EMBL" id="AQPN01000129">
    <property type="protein sequence ID" value="EOR93096.1"/>
    <property type="molecule type" value="Genomic_DNA"/>
</dbReference>
<keyword evidence="2" id="KW-1185">Reference proteome</keyword>
<evidence type="ECO:0000313" key="1">
    <source>
        <dbReference type="EMBL" id="EOR93096.1"/>
    </source>
</evidence>
<sequence length="242" mass="27454">MLRLLYNKRKVNKKTSIMKRLLLFILPFIVLSACLKEKEEPIIIEPPVQLLLDSDTLVAGEKWGLTIGESTEALYPKIKELQFAKPITYLGIVGNVFTGIDGLESTIPLYQSVFLDETKGTSSGIQISFSDDKVNSIYTNEGKSLTKWPSNTNANATILKGDQIDKIYGKLANISKISSYAKKFERVSIFSKDVAKDYDPYMSLSSHWEFYASMDEKKHYEVSLDFKEGKLISIAYRLYQTM</sequence>
<dbReference type="PROSITE" id="PS51257">
    <property type="entry name" value="PROKAR_LIPOPROTEIN"/>
    <property type="match status" value="1"/>
</dbReference>
<dbReference type="STRING" id="1150600.ADIARSV_3736"/>
<name>R9GN16_9SPHI</name>
<proteinExistence type="predicted"/>
<reference evidence="1 2" key="1">
    <citation type="journal article" date="2013" name="Genome Announc.">
        <title>Draft Genome Sequence of Arcticibacter svalbardensis Strain MN12-7T, a Member of the Family Sphingobacteriaceae Isolated from an Arctic Soil Sample.</title>
        <authorList>
            <person name="Shivaji S."/>
            <person name="Ara S."/>
            <person name="Prasad S."/>
            <person name="Manasa B.P."/>
            <person name="Begum Z."/>
            <person name="Singh A."/>
            <person name="Kumar Pinnaka A."/>
        </authorList>
    </citation>
    <scope>NUCLEOTIDE SEQUENCE [LARGE SCALE GENOMIC DNA]</scope>
    <source>
        <strain evidence="1 2">MN12-7</strain>
    </source>
</reference>
<accession>R9GN16</accession>
<evidence type="ECO:0000313" key="2">
    <source>
        <dbReference type="Proteomes" id="UP000014174"/>
    </source>
</evidence>
<evidence type="ECO:0008006" key="3">
    <source>
        <dbReference type="Google" id="ProtNLM"/>
    </source>
</evidence>
<dbReference type="eggNOG" id="ENOG5032TD4">
    <property type="taxonomic scope" value="Bacteria"/>
</dbReference>
<dbReference type="Proteomes" id="UP000014174">
    <property type="component" value="Unassembled WGS sequence"/>
</dbReference>
<dbReference type="AlphaFoldDB" id="R9GN16"/>
<organism evidence="1 2">
    <name type="scientific">Arcticibacter svalbardensis MN12-7</name>
    <dbReference type="NCBI Taxonomy" id="1150600"/>
    <lineage>
        <taxon>Bacteria</taxon>
        <taxon>Pseudomonadati</taxon>
        <taxon>Bacteroidota</taxon>
        <taxon>Sphingobacteriia</taxon>
        <taxon>Sphingobacteriales</taxon>
        <taxon>Sphingobacteriaceae</taxon>
        <taxon>Arcticibacter</taxon>
    </lineage>
</organism>
<gene>
    <name evidence="1" type="ORF">ADIARSV_3736</name>
</gene>
<comment type="caution">
    <text evidence="1">The sequence shown here is derived from an EMBL/GenBank/DDBJ whole genome shotgun (WGS) entry which is preliminary data.</text>
</comment>
<protein>
    <recommendedName>
        <fullName evidence="3">Lipoprotein</fullName>
    </recommendedName>
</protein>